<dbReference type="SUPFAM" id="SSF159501">
    <property type="entry name" value="EreA/ChaN-like"/>
    <property type="match status" value="1"/>
</dbReference>
<evidence type="ECO:0000313" key="2">
    <source>
        <dbReference type="Proteomes" id="UP001168883"/>
    </source>
</evidence>
<reference evidence="1" key="1">
    <citation type="submission" date="2023-07" db="EMBL/GenBank/DDBJ databases">
        <authorList>
            <person name="Aktuganov G."/>
            <person name="Boyko T."/>
            <person name="Delegan Y."/>
            <person name="Galimzianova N."/>
            <person name="Gilvanova E."/>
            <person name="Korobov V."/>
            <person name="Kuzmina L."/>
            <person name="Melentiev A."/>
            <person name="Milman P."/>
            <person name="Ryabova A."/>
            <person name="Stupak E."/>
            <person name="Yasakov T."/>
            <person name="Zharikova N."/>
            <person name="Zhurenko E."/>
        </authorList>
    </citation>
    <scope>NUCLEOTIDE SEQUENCE</scope>
    <source>
        <strain evidence="1">IB-739</strain>
    </source>
</reference>
<dbReference type="RefSeq" id="WP_302877097.1">
    <property type="nucleotide sequence ID" value="NZ_JAUMKJ010000002.1"/>
</dbReference>
<gene>
    <name evidence="1" type="ORF">Q3C12_01860</name>
</gene>
<evidence type="ECO:0000313" key="1">
    <source>
        <dbReference type="EMBL" id="MDO3675729.1"/>
    </source>
</evidence>
<comment type="caution">
    <text evidence="1">The sequence shown here is derived from an EMBL/GenBank/DDBJ whole genome shotgun (WGS) entry which is preliminary data.</text>
</comment>
<accession>A0ABT8V2U4</accession>
<organism evidence="1 2">
    <name type="scientific">Paenibacillus ehimensis</name>
    <dbReference type="NCBI Taxonomy" id="79264"/>
    <lineage>
        <taxon>Bacteria</taxon>
        <taxon>Bacillati</taxon>
        <taxon>Bacillota</taxon>
        <taxon>Bacilli</taxon>
        <taxon>Bacillales</taxon>
        <taxon>Paenibacillaceae</taxon>
        <taxon>Paenibacillus</taxon>
    </lineage>
</organism>
<protein>
    <submittedName>
        <fullName evidence="1">Erythromycin esterase family protein</fullName>
    </submittedName>
</protein>
<sequence>MKTRLIQYLHEELGFDVIAFESGMGNAAGAYARVGSRSPEELMKDTIFGVWWSKETLPLFDYIKQSAGTERPLIPSGFDMQVQFPYASFMTTTSAKKQFAGHELSVLRPKADGRAHA</sequence>
<keyword evidence="2" id="KW-1185">Reference proteome</keyword>
<proteinExistence type="predicted"/>
<name>A0ABT8V2U4_9BACL</name>
<dbReference type="EMBL" id="JAUMKJ010000002">
    <property type="protein sequence ID" value="MDO3675729.1"/>
    <property type="molecule type" value="Genomic_DNA"/>
</dbReference>
<dbReference type="Proteomes" id="UP001168883">
    <property type="component" value="Unassembled WGS sequence"/>
</dbReference>